<dbReference type="Proteomes" id="UP001234297">
    <property type="component" value="Chromosome 5"/>
</dbReference>
<name>A0ACC2M2N1_PERAE</name>
<proteinExistence type="predicted"/>
<evidence type="ECO:0000313" key="2">
    <source>
        <dbReference type="Proteomes" id="UP001234297"/>
    </source>
</evidence>
<dbReference type="EMBL" id="CM056813">
    <property type="protein sequence ID" value="KAJ8640017.1"/>
    <property type="molecule type" value="Genomic_DNA"/>
</dbReference>
<protein>
    <submittedName>
        <fullName evidence="1">Uncharacterized protein</fullName>
    </submittedName>
</protein>
<reference evidence="1 2" key="1">
    <citation type="journal article" date="2022" name="Hortic Res">
        <title>A haplotype resolved chromosomal level avocado genome allows analysis of novel avocado genes.</title>
        <authorList>
            <person name="Nath O."/>
            <person name="Fletcher S.J."/>
            <person name="Hayward A."/>
            <person name="Shaw L.M."/>
            <person name="Masouleh A.K."/>
            <person name="Furtado A."/>
            <person name="Henry R.J."/>
            <person name="Mitter N."/>
        </authorList>
    </citation>
    <scope>NUCLEOTIDE SEQUENCE [LARGE SCALE GENOMIC DNA]</scope>
    <source>
        <strain evidence="2">cv. Hass</strain>
    </source>
</reference>
<accession>A0ACC2M2N1</accession>
<gene>
    <name evidence="1" type="ORF">MRB53_016711</name>
</gene>
<evidence type="ECO:0000313" key="1">
    <source>
        <dbReference type="EMBL" id="KAJ8640017.1"/>
    </source>
</evidence>
<keyword evidence="2" id="KW-1185">Reference proteome</keyword>
<comment type="caution">
    <text evidence="1">The sequence shown here is derived from an EMBL/GenBank/DDBJ whole genome shotgun (WGS) entry which is preliminary data.</text>
</comment>
<sequence length="320" mass="37530">MFHLGNNAVPEDIDEIQQFQQARWISPPEAMWRIYQLCLNEMYPSVKSLQVHLENMQHVGFREDTNLLSILHNQQASKTMLTEYFQMNQLDKDACRFVYKEFPEYYVWNEDKKYWSQRKQRNAIGRLTAASPVEGERYYLRLLLNHVNGATSYQSLQTVNGIKFDIFRKAAEQFGLHESDNNIDQCLEEASLFQMTFTLRRLFATLLVYCGVHNPAAVWDKYKDAMSKDFAKTNFMSARNTEAKALQSINYFLESIGKSIIEYALLAVMIVNSPDEKLLKEIHEELNIPISENELFTIENLNSEKKKSLYHHSRKIKKLQ</sequence>
<organism evidence="1 2">
    <name type="scientific">Persea americana</name>
    <name type="common">Avocado</name>
    <dbReference type="NCBI Taxonomy" id="3435"/>
    <lineage>
        <taxon>Eukaryota</taxon>
        <taxon>Viridiplantae</taxon>
        <taxon>Streptophyta</taxon>
        <taxon>Embryophyta</taxon>
        <taxon>Tracheophyta</taxon>
        <taxon>Spermatophyta</taxon>
        <taxon>Magnoliopsida</taxon>
        <taxon>Magnoliidae</taxon>
        <taxon>Laurales</taxon>
        <taxon>Lauraceae</taxon>
        <taxon>Persea</taxon>
    </lineage>
</organism>